<organism evidence="1 2">
    <name type="scientific">Pararhizobium polonicum</name>
    <dbReference type="NCBI Taxonomy" id="1612624"/>
    <lineage>
        <taxon>Bacteria</taxon>
        <taxon>Pseudomonadati</taxon>
        <taxon>Pseudomonadota</taxon>
        <taxon>Alphaproteobacteria</taxon>
        <taxon>Hyphomicrobiales</taxon>
        <taxon>Rhizobiaceae</taxon>
        <taxon>Rhizobium/Agrobacterium group</taxon>
        <taxon>Pararhizobium</taxon>
    </lineage>
</organism>
<comment type="caution">
    <text evidence="1">The sequence shown here is derived from an EMBL/GenBank/DDBJ whole genome shotgun (WGS) entry which is preliminary data.</text>
</comment>
<evidence type="ECO:0000313" key="2">
    <source>
        <dbReference type="Proteomes" id="UP000093111"/>
    </source>
</evidence>
<dbReference type="STRING" id="1612624.ADU59_03015"/>
<dbReference type="EMBL" id="LGLV01000004">
    <property type="protein sequence ID" value="OBZ96729.1"/>
    <property type="molecule type" value="Genomic_DNA"/>
</dbReference>
<dbReference type="AlphaFoldDB" id="A0A1C7P642"/>
<sequence>MDDADRLANHELAHDTLRKSQDYIGRGRHLQGLANSDLEFEFISSVRLVARDGNDAASRLAMNDAQAEFDLRGVSPPFDQIGPEITIMARRGRDKIAAMPSEELDRIEDGINERYRDAASRRQ</sequence>
<accession>A0A1C7P642</accession>
<proteinExistence type="predicted"/>
<evidence type="ECO:0000313" key="1">
    <source>
        <dbReference type="EMBL" id="OBZ96729.1"/>
    </source>
</evidence>
<name>A0A1C7P642_9HYPH</name>
<keyword evidence="2" id="KW-1185">Reference proteome</keyword>
<dbReference type="Proteomes" id="UP000093111">
    <property type="component" value="Unassembled WGS sequence"/>
</dbReference>
<gene>
    <name evidence="1" type="ORF">ADU59_03015</name>
</gene>
<reference evidence="1 2" key="1">
    <citation type="journal article" date="2016" name="Syst. Appl. Microbiol.">
        <title>Pararhizobium polonicum sp. nov. isolated from tumors on stone fruit rootstocks.</title>
        <authorList>
            <person name="Pulawska J."/>
            <person name="Kuzmanovic N."/>
            <person name="Willems A."/>
            <person name="Pothier J.F."/>
        </authorList>
    </citation>
    <scope>NUCLEOTIDE SEQUENCE [LARGE SCALE GENOMIC DNA]</scope>
    <source>
        <strain evidence="1 2">F5.1</strain>
    </source>
</reference>
<dbReference type="OrthoDB" id="8020516at2"/>
<dbReference type="RefSeq" id="WP_068951529.1">
    <property type="nucleotide sequence ID" value="NZ_LGLV01000004.1"/>
</dbReference>
<protein>
    <submittedName>
        <fullName evidence="1">Uncharacterized protein</fullName>
    </submittedName>
</protein>